<proteinExistence type="predicted"/>
<accession>A0A1A9W0I2</accession>
<sequence>MYVEEQELAKIQRTTYSTATASIGILRRLIVESSLLHISEGLIVSQEIASFKVATILHSGYYYCGNMNKRSDVGQLLTIGFAILASTLAFITCEKTLFSRSIFLTCSLFYPAYASHKTLDSKDIGLDN</sequence>
<reference evidence="3" key="1">
    <citation type="submission" date="2014-03" db="EMBL/GenBank/DDBJ databases">
        <authorList>
            <person name="Aksoy S."/>
            <person name="Warren W."/>
            <person name="Wilson R.K."/>
        </authorList>
    </citation>
    <scope>NUCLEOTIDE SEQUENCE [LARGE SCALE GENOMIC DNA]</scope>
    <source>
        <strain evidence="3">IAEA</strain>
    </source>
</reference>
<keyword evidence="1" id="KW-0472">Membrane</keyword>
<keyword evidence="3" id="KW-1185">Reference proteome</keyword>
<dbReference type="EnsemblMetazoa" id="GBRI001918-RA">
    <property type="protein sequence ID" value="GBRI001918-PA"/>
    <property type="gene ID" value="GBRI001918"/>
</dbReference>
<feature type="transmembrane region" description="Helical" evidence="1">
    <location>
        <begin position="73"/>
        <end position="91"/>
    </location>
</feature>
<protein>
    <submittedName>
        <fullName evidence="2">Uncharacterized protein</fullName>
    </submittedName>
</protein>
<dbReference type="AlphaFoldDB" id="A0A1A9W0I2"/>
<keyword evidence="1" id="KW-0812">Transmembrane</keyword>
<evidence type="ECO:0000256" key="1">
    <source>
        <dbReference type="SAM" id="Phobius"/>
    </source>
</evidence>
<reference evidence="2" key="2">
    <citation type="submission" date="2020-05" db="UniProtKB">
        <authorList>
            <consortium name="EnsemblMetazoa"/>
        </authorList>
    </citation>
    <scope>IDENTIFICATION</scope>
    <source>
        <strain evidence="2">IAEA</strain>
    </source>
</reference>
<name>A0A1A9W0I2_9MUSC</name>
<keyword evidence="1" id="KW-1133">Transmembrane helix</keyword>
<dbReference type="Proteomes" id="UP000091820">
    <property type="component" value="Unassembled WGS sequence"/>
</dbReference>
<evidence type="ECO:0000313" key="2">
    <source>
        <dbReference type="EnsemblMetazoa" id="GBRI001918-PA"/>
    </source>
</evidence>
<organism evidence="2 3">
    <name type="scientific">Glossina brevipalpis</name>
    <dbReference type="NCBI Taxonomy" id="37001"/>
    <lineage>
        <taxon>Eukaryota</taxon>
        <taxon>Metazoa</taxon>
        <taxon>Ecdysozoa</taxon>
        <taxon>Arthropoda</taxon>
        <taxon>Hexapoda</taxon>
        <taxon>Insecta</taxon>
        <taxon>Pterygota</taxon>
        <taxon>Neoptera</taxon>
        <taxon>Endopterygota</taxon>
        <taxon>Diptera</taxon>
        <taxon>Brachycera</taxon>
        <taxon>Muscomorpha</taxon>
        <taxon>Hippoboscoidea</taxon>
        <taxon>Glossinidae</taxon>
        <taxon>Glossina</taxon>
    </lineage>
</organism>
<dbReference type="VEuPathDB" id="VectorBase:GBRI001918"/>
<evidence type="ECO:0000313" key="3">
    <source>
        <dbReference type="Proteomes" id="UP000091820"/>
    </source>
</evidence>